<dbReference type="Gene3D" id="3.20.20.210">
    <property type="match status" value="1"/>
</dbReference>
<dbReference type="Pfam" id="PF01208">
    <property type="entry name" value="URO-D"/>
    <property type="match status" value="1"/>
</dbReference>
<proteinExistence type="predicted"/>
<organism evidence="3 4">
    <name type="scientific">Miniimonas arenae</name>
    <dbReference type="NCBI Taxonomy" id="676201"/>
    <lineage>
        <taxon>Bacteria</taxon>
        <taxon>Bacillati</taxon>
        <taxon>Actinomycetota</taxon>
        <taxon>Actinomycetes</taxon>
        <taxon>Micrococcales</taxon>
        <taxon>Beutenbergiaceae</taxon>
        <taxon>Miniimonas</taxon>
    </lineage>
</organism>
<dbReference type="OrthoDB" id="7375127at2"/>
<dbReference type="InterPro" id="IPR000257">
    <property type="entry name" value="Uroporphyrinogen_deCOase"/>
</dbReference>
<keyword evidence="4" id="KW-1185">Reference proteome</keyword>
<dbReference type="PANTHER" id="PTHR47099">
    <property type="entry name" value="METHYLCOBAMIDE:COM METHYLTRANSFERASE MTBA"/>
    <property type="match status" value="1"/>
</dbReference>
<dbReference type="AlphaFoldDB" id="A0A5C5BFB1"/>
<gene>
    <name evidence="3" type="ORF">FH969_03480</name>
</gene>
<name>A0A5C5BFB1_9MICO</name>
<dbReference type="InterPro" id="IPR052024">
    <property type="entry name" value="Methanogen_methyltrans"/>
</dbReference>
<sequence>MAPSRARTGLKSHEIVPASGTPAALPSRERVGPDRGSTRPTERPSHRRPTRHRTPEEPAMTTDTTTLVPPAESTTPTPAPTPTPSPQRRRFEATLTGGTPDRVPVTAWQHHIPAESDVEALADRVAADTARFGWDWIKINPRATYLPEAFGNTYDLARYTGVLPARTRTLVRTPADLDLVTDAADAAVLADHVRLVALLRERVGDLPLLPTVFSPLSVLLELTGTPSYVSALQPGDARPTEVLAGLLAERPTAVHAALRAITDTLVTYLGRTREAGADGVFFAVTGTAHRDVASPQQFSELSTPYDDEVLASVQGWRVVHTCGPWAHPEWLDRPGVHAVHWDQTAPGNPTLAEAGRTLRATGVGGVAHLAAGDGEVATVRDQARAALEGAGRAFLLAPSCSVPPSVPDAVYAALRDAVGHEEGAEAAETR</sequence>
<evidence type="ECO:0000313" key="3">
    <source>
        <dbReference type="EMBL" id="TNU76444.1"/>
    </source>
</evidence>
<dbReference type="GO" id="GO:0004853">
    <property type="term" value="F:uroporphyrinogen decarboxylase activity"/>
    <property type="evidence" value="ECO:0007669"/>
    <property type="project" value="InterPro"/>
</dbReference>
<dbReference type="SUPFAM" id="SSF51726">
    <property type="entry name" value="UROD/MetE-like"/>
    <property type="match status" value="1"/>
</dbReference>
<feature type="domain" description="Uroporphyrinogen decarboxylase (URO-D)" evidence="2">
    <location>
        <begin position="122"/>
        <end position="418"/>
    </location>
</feature>
<evidence type="ECO:0000256" key="1">
    <source>
        <dbReference type="SAM" id="MobiDB-lite"/>
    </source>
</evidence>
<dbReference type="InterPro" id="IPR038071">
    <property type="entry name" value="UROD/MetE-like_sf"/>
</dbReference>
<dbReference type="EMBL" id="VENP01000007">
    <property type="protein sequence ID" value="TNU76444.1"/>
    <property type="molecule type" value="Genomic_DNA"/>
</dbReference>
<reference evidence="3 4" key="1">
    <citation type="submission" date="2019-06" db="EMBL/GenBank/DDBJ databases">
        <title>Draft genome sequence of Miniimonas arenae KCTC 19750T isolated from sea sand.</title>
        <authorList>
            <person name="Park S.-J."/>
        </authorList>
    </citation>
    <scope>NUCLEOTIDE SEQUENCE [LARGE SCALE GENOMIC DNA]</scope>
    <source>
        <strain evidence="3 4">KCTC 19750</strain>
    </source>
</reference>
<evidence type="ECO:0000313" key="4">
    <source>
        <dbReference type="Proteomes" id="UP000313849"/>
    </source>
</evidence>
<dbReference type="Proteomes" id="UP000313849">
    <property type="component" value="Unassembled WGS sequence"/>
</dbReference>
<dbReference type="GO" id="GO:0006779">
    <property type="term" value="P:porphyrin-containing compound biosynthetic process"/>
    <property type="evidence" value="ECO:0007669"/>
    <property type="project" value="InterPro"/>
</dbReference>
<feature type="region of interest" description="Disordered" evidence="1">
    <location>
        <begin position="1"/>
        <end position="102"/>
    </location>
</feature>
<accession>A0A5C5BFB1</accession>
<evidence type="ECO:0000259" key="2">
    <source>
        <dbReference type="Pfam" id="PF01208"/>
    </source>
</evidence>
<feature type="compositionally biased region" description="Basic and acidic residues" evidence="1">
    <location>
        <begin position="27"/>
        <end position="44"/>
    </location>
</feature>
<protein>
    <submittedName>
        <fullName evidence="3">Uroporphyrinogen-III decarboxylase</fullName>
    </submittedName>
</protein>
<dbReference type="PANTHER" id="PTHR47099:SF1">
    <property type="entry name" value="METHYLCOBAMIDE:COM METHYLTRANSFERASE MTBA"/>
    <property type="match status" value="1"/>
</dbReference>
<comment type="caution">
    <text evidence="3">The sequence shown here is derived from an EMBL/GenBank/DDBJ whole genome shotgun (WGS) entry which is preliminary data.</text>
</comment>